<proteinExistence type="predicted"/>
<dbReference type="EMBL" id="CAJEWN010000159">
    <property type="protein sequence ID" value="CAD2169827.1"/>
    <property type="molecule type" value="Genomic_DNA"/>
</dbReference>
<evidence type="ECO:0000313" key="2">
    <source>
        <dbReference type="EMBL" id="CAD2169827.1"/>
    </source>
</evidence>
<dbReference type="AlphaFoldDB" id="A0A6V7V4D3"/>
<gene>
    <name evidence="2" type="ORF">MENT_LOCUS21187</name>
</gene>
<evidence type="ECO:0000256" key="1">
    <source>
        <dbReference type="SAM" id="MobiDB-lite"/>
    </source>
</evidence>
<organism evidence="2 3">
    <name type="scientific">Meloidogyne enterolobii</name>
    <name type="common">Root-knot nematode worm</name>
    <name type="synonym">Meloidogyne mayaguensis</name>
    <dbReference type="NCBI Taxonomy" id="390850"/>
    <lineage>
        <taxon>Eukaryota</taxon>
        <taxon>Metazoa</taxon>
        <taxon>Ecdysozoa</taxon>
        <taxon>Nematoda</taxon>
        <taxon>Chromadorea</taxon>
        <taxon>Rhabditida</taxon>
        <taxon>Tylenchina</taxon>
        <taxon>Tylenchomorpha</taxon>
        <taxon>Tylenchoidea</taxon>
        <taxon>Meloidogynidae</taxon>
        <taxon>Meloidogyninae</taxon>
        <taxon>Meloidogyne</taxon>
    </lineage>
</organism>
<feature type="region of interest" description="Disordered" evidence="1">
    <location>
        <begin position="1"/>
        <end position="63"/>
    </location>
</feature>
<comment type="caution">
    <text evidence="2">The sequence shown here is derived from an EMBL/GenBank/DDBJ whole genome shotgun (WGS) entry which is preliminary data.</text>
</comment>
<sequence length="63" mass="7155">MIRRPLSSLKLKQTDIEEMDANMSRVQKPKESTTTSGTTSEAHKEGQTERQDEPQKMDTSEDS</sequence>
<accession>A0A6V7V4D3</accession>
<dbReference type="Proteomes" id="UP000580250">
    <property type="component" value="Unassembled WGS sequence"/>
</dbReference>
<name>A0A6V7V4D3_MELEN</name>
<evidence type="ECO:0000313" key="3">
    <source>
        <dbReference type="Proteomes" id="UP000580250"/>
    </source>
</evidence>
<reference evidence="2 3" key="1">
    <citation type="submission" date="2020-08" db="EMBL/GenBank/DDBJ databases">
        <authorList>
            <person name="Koutsovoulos G."/>
            <person name="Danchin GJ E."/>
        </authorList>
    </citation>
    <scope>NUCLEOTIDE SEQUENCE [LARGE SCALE GENOMIC DNA]</scope>
</reference>
<feature type="compositionally biased region" description="Basic and acidic residues" evidence="1">
    <location>
        <begin position="41"/>
        <end position="63"/>
    </location>
</feature>
<protein>
    <submittedName>
        <fullName evidence="2">Uncharacterized protein</fullName>
    </submittedName>
</protein>